<keyword evidence="2" id="KW-1185">Reference proteome</keyword>
<dbReference type="InParanoid" id="A0A0C3DU69"/>
<protein>
    <submittedName>
        <fullName evidence="1">Uncharacterized protein</fullName>
    </submittedName>
</protein>
<dbReference type="Proteomes" id="UP000053989">
    <property type="component" value="Unassembled WGS sequence"/>
</dbReference>
<dbReference type="AlphaFoldDB" id="A0A0C3DU69"/>
<proteinExistence type="predicted"/>
<evidence type="ECO:0000313" key="2">
    <source>
        <dbReference type="Proteomes" id="UP000053989"/>
    </source>
</evidence>
<dbReference type="EMBL" id="KN822072">
    <property type="protein sequence ID" value="KIM59506.1"/>
    <property type="molecule type" value="Genomic_DNA"/>
</dbReference>
<dbReference type="HOGENOM" id="CLU_1787969_0_0_1"/>
<name>A0A0C3DU69_9AGAM</name>
<organism evidence="1 2">
    <name type="scientific">Scleroderma citrinum Foug A</name>
    <dbReference type="NCBI Taxonomy" id="1036808"/>
    <lineage>
        <taxon>Eukaryota</taxon>
        <taxon>Fungi</taxon>
        <taxon>Dikarya</taxon>
        <taxon>Basidiomycota</taxon>
        <taxon>Agaricomycotina</taxon>
        <taxon>Agaricomycetes</taxon>
        <taxon>Agaricomycetidae</taxon>
        <taxon>Boletales</taxon>
        <taxon>Sclerodermatineae</taxon>
        <taxon>Sclerodermataceae</taxon>
        <taxon>Scleroderma</taxon>
    </lineage>
</organism>
<accession>A0A0C3DU69</accession>
<reference evidence="1 2" key="1">
    <citation type="submission" date="2014-04" db="EMBL/GenBank/DDBJ databases">
        <authorList>
            <consortium name="DOE Joint Genome Institute"/>
            <person name="Kuo A."/>
            <person name="Kohler A."/>
            <person name="Nagy L.G."/>
            <person name="Floudas D."/>
            <person name="Copeland A."/>
            <person name="Barry K.W."/>
            <person name="Cichocki N."/>
            <person name="Veneault-Fourrey C."/>
            <person name="LaButti K."/>
            <person name="Lindquist E.A."/>
            <person name="Lipzen A."/>
            <person name="Lundell T."/>
            <person name="Morin E."/>
            <person name="Murat C."/>
            <person name="Sun H."/>
            <person name="Tunlid A."/>
            <person name="Henrissat B."/>
            <person name="Grigoriev I.V."/>
            <person name="Hibbett D.S."/>
            <person name="Martin F."/>
            <person name="Nordberg H.P."/>
            <person name="Cantor M.N."/>
            <person name="Hua S.X."/>
        </authorList>
    </citation>
    <scope>NUCLEOTIDE SEQUENCE [LARGE SCALE GENOMIC DNA]</scope>
    <source>
        <strain evidence="1 2">Foug A</strain>
    </source>
</reference>
<sequence length="145" mass="16941">MSCKTEDGQGVNQLQRWISLSAYEIQVYTTSTEANIIIPPVTGHRVALPGENPDRRRGFQACPDVIWIICREGKGCLYLQWSHFFRRCNGLKFRTKNHPFLTGSLRYSILRTVWFLACRFPWYQRQPFGFSRALGLIRITIISWI</sequence>
<reference evidence="2" key="2">
    <citation type="submission" date="2015-01" db="EMBL/GenBank/DDBJ databases">
        <title>Evolutionary Origins and Diversification of the Mycorrhizal Mutualists.</title>
        <authorList>
            <consortium name="DOE Joint Genome Institute"/>
            <consortium name="Mycorrhizal Genomics Consortium"/>
            <person name="Kohler A."/>
            <person name="Kuo A."/>
            <person name="Nagy L.G."/>
            <person name="Floudas D."/>
            <person name="Copeland A."/>
            <person name="Barry K.W."/>
            <person name="Cichocki N."/>
            <person name="Veneault-Fourrey C."/>
            <person name="LaButti K."/>
            <person name="Lindquist E.A."/>
            <person name="Lipzen A."/>
            <person name="Lundell T."/>
            <person name="Morin E."/>
            <person name="Murat C."/>
            <person name="Riley R."/>
            <person name="Ohm R."/>
            <person name="Sun H."/>
            <person name="Tunlid A."/>
            <person name="Henrissat B."/>
            <person name="Grigoriev I.V."/>
            <person name="Hibbett D.S."/>
            <person name="Martin F."/>
        </authorList>
    </citation>
    <scope>NUCLEOTIDE SEQUENCE [LARGE SCALE GENOMIC DNA]</scope>
    <source>
        <strain evidence="2">Foug A</strain>
    </source>
</reference>
<evidence type="ECO:0000313" key="1">
    <source>
        <dbReference type="EMBL" id="KIM59506.1"/>
    </source>
</evidence>
<gene>
    <name evidence="1" type="ORF">SCLCIDRAFT_992916</name>
</gene>